<gene>
    <name evidence="1" type="ORF">PHISCL_03614</name>
</gene>
<reference evidence="2" key="1">
    <citation type="submission" date="2017-02" db="EMBL/GenBank/DDBJ databases">
        <authorList>
            <person name="Tafer H."/>
            <person name="Lopandic K."/>
        </authorList>
    </citation>
    <scope>NUCLEOTIDE SEQUENCE [LARGE SCALE GENOMIC DNA]</scope>
    <source>
        <strain evidence="2">CBS 366.77</strain>
    </source>
</reference>
<dbReference type="EMBL" id="MVGC01000096">
    <property type="protein sequence ID" value="RJE24020.1"/>
    <property type="molecule type" value="Genomic_DNA"/>
</dbReference>
<dbReference type="AlphaFoldDB" id="A0A3A2ZN50"/>
<name>A0A3A2ZN50_9EURO</name>
<evidence type="ECO:0000313" key="1">
    <source>
        <dbReference type="EMBL" id="RJE24020.1"/>
    </source>
</evidence>
<organism evidence="1 2">
    <name type="scientific">Aspergillus sclerotialis</name>
    <dbReference type="NCBI Taxonomy" id="2070753"/>
    <lineage>
        <taxon>Eukaryota</taxon>
        <taxon>Fungi</taxon>
        <taxon>Dikarya</taxon>
        <taxon>Ascomycota</taxon>
        <taxon>Pezizomycotina</taxon>
        <taxon>Eurotiomycetes</taxon>
        <taxon>Eurotiomycetidae</taxon>
        <taxon>Eurotiales</taxon>
        <taxon>Aspergillaceae</taxon>
        <taxon>Aspergillus</taxon>
        <taxon>Aspergillus subgen. Polypaecilum</taxon>
    </lineage>
</organism>
<dbReference type="Proteomes" id="UP000266188">
    <property type="component" value="Unassembled WGS sequence"/>
</dbReference>
<accession>A0A3A2ZN50</accession>
<sequence>MSKLIVPGRSNLLIRNDIRLREIVQRETFLIEEREKVEERAKSVALTDTEKIQLKNWCEELEELNKDYWRQERGLYILEASGRESEGPFNRAYESYRSDPYWYLHPWLKSDCAGKGGCCGCGCGCCERDRSKTRVRCRGHCTAMCGCCQRTRGFEIKRGSEDYRRITYASLSKNEQDTLSYCRNMMRGYFWGY</sequence>
<keyword evidence="2" id="KW-1185">Reference proteome</keyword>
<comment type="caution">
    <text evidence="1">The sequence shown here is derived from an EMBL/GenBank/DDBJ whole genome shotgun (WGS) entry which is preliminary data.</text>
</comment>
<dbReference type="OrthoDB" id="4440408at2759"/>
<evidence type="ECO:0000313" key="2">
    <source>
        <dbReference type="Proteomes" id="UP000266188"/>
    </source>
</evidence>
<proteinExistence type="predicted"/>
<protein>
    <submittedName>
        <fullName evidence="1">Uncharacterized protein</fullName>
    </submittedName>
</protein>
<dbReference type="STRING" id="2070753.A0A3A2ZN50"/>